<name>A0ABV6KQH8_9BACI</name>
<dbReference type="EMBL" id="JBHLUU010000028">
    <property type="protein sequence ID" value="MFC0475560.1"/>
    <property type="molecule type" value="Genomic_DNA"/>
</dbReference>
<reference evidence="2 3" key="1">
    <citation type="submission" date="2024-09" db="EMBL/GenBank/DDBJ databases">
        <authorList>
            <person name="Sun Q."/>
            <person name="Mori K."/>
        </authorList>
    </citation>
    <scope>NUCLEOTIDE SEQUENCE [LARGE SCALE GENOMIC DNA]</scope>
    <source>
        <strain evidence="2 3">CGMCC 1.9126</strain>
    </source>
</reference>
<evidence type="ECO:0000313" key="3">
    <source>
        <dbReference type="Proteomes" id="UP001589738"/>
    </source>
</evidence>
<keyword evidence="1" id="KW-0472">Membrane</keyword>
<dbReference type="Proteomes" id="UP001589738">
    <property type="component" value="Unassembled WGS sequence"/>
</dbReference>
<dbReference type="RefSeq" id="WP_377057978.1">
    <property type="nucleotide sequence ID" value="NZ_JBHLUU010000028.1"/>
</dbReference>
<evidence type="ECO:0000313" key="2">
    <source>
        <dbReference type="EMBL" id="MFC0475560.1"/>
    </source>
</evidence>
<keyword evidence="3" id="KW-1185">Reference proteome</keyword>
<keyword evidence="1" id="KW-1133">Transmembrane helix</keyword>
<accession>A0ABV6KQH8</accession>
<organism evidence="2 3">
    <name type="scientific">Robertmurraya beringensis</name>
    <dbReference type="NCBI Taxonomy" id="641660"/>
    <lineage>
        <taxon>Bacteria</taxon>
        <taxon>Bacillati</taxon>
        <taxon>Bacillota</taxon>
        <taxon>Bacilli</taxon>
        <taxon>Bacillales</taxon>
        <taxon>Bacillaceae</taxon>
        <taxon>Robertmurraya</taxon>
    </lineage>
</organism>
<protein>
    <submittedName>
        <fullName evidence="2">Uncharacterized protein</fullName>
    </submittedName>
</protein>
<proteinExistence type="predicted"/>
<keyword evidence="1" id="KW-0812">Transmembrane</keyword>
<sequence>MSRFYTPEEMVAKRKRSKYFLYAAIVIGTIVLSSTLTLLSNGL</sequence>
<comment type="caution">
    <text evidence="2">The sequence shown here is derived from an EMBL/GenBank/DDBJ whole genome shotgun (WGS) entry which is preliminary data.</text>
</comment>
<evidence type="ECO:0000256" key="1">
    <source>
        <dbReference type="SAM" id="Phobius"/>
    </source>
</evidence>
<gene>
    <name evidence="2" type="ORF">ACFFHF_09895</name>
</gene>
<feature type="transmembrane region" description="Helical" evidence="1">
    <location>
        <begin position="20"/>
        <end position="39"/>
    </location>
</feature>